<feature type="chain" id="PRO_5006447976" evidence="2">
    <location>
        <begin position="18"/>
        <end position="149"/>
    </location>
</feature>
<keyword evidence="1" id="KW-1015">Disulfide bond</keyword>
<feature type="disulfide bond" evidence="1">
    <location>
        <begin position="90"/>
        <end position="103"/>
    </location>
</feature>
<evidence type="ECO:0000313" key="4">
    <source>
        <dbReference type="Proteomes" id="UP000050640"/>
    </source>
</evidence>
<evidence type="ECO:0000259" key="3">
    <source>
        <dbReference type="PROSITE" id="PS51670"/>
    </source>
</evidence>
<proteinExistence type="predicted"/>
<reference evidence="5" key="1">
    <citation type="submission" date="2017-02" db="UniProtKB">
        <authorList>
            <consortium name="WormBaseParasite"/>
        </authorList>
    </citation>
    <scope>IDENTIFICATION</scope>
</reference>
<protein>
    <submittedName>
        <fullName evidence="5">ShKT domain-containing protein</fullName>
    </submittedName>
</protein>
<sequence length="149" mass="16483">MLLNIVVTLFIILVCRQLERTHIFANSSLLISIFSACNDLYGQCETSLCTDPIGKEICSKTCGFCVTTPSPTVIPTCEDKYNKCKSIINCASEFAKELCAKTCGFCDDSTPSLEECSYLCKPLQALCEFIGWMVGPTPHGFCFRCQQCK</sequence>
<dbReference type="InterPro" id="IPR003582">
    <property type="entry name" value="ShKT_dom"/>
</dbReference>
<evidence type="ECO:0000313" key="5">
    <source>
        <dbReference type="WBParaSite" id="EEL_0000904901-mRNA-1"/>
    </source>
</evidence>
<name>A0A0R3S2T9_9BILA</name>
<feature type="domain" description="ShKT" evidence="3">
    <location>
        <begin position="77"/>
        <end position="106"/>
    </location>
</feature>
<comment type="caution">
    <text evidence="1">Lacks conserved residue(s) required for the propagation of feature annotation.</text>
</comment>
<dbReference type="WBParaSite" id="EEL_0000904901-mRNA-1">
    <property type="protein sequence ID" value="EEL_0000904901-mRNA-1"/>
    <property type="gene ID" value="EEL_0000904901"/>
</dbReference>
<dbReference type="Proteomes" id="UP000050640">
    <property type="component" value="Unplaced"/>
</dbReference>
<organism evidence="4 5">
    <name type="scientific">Elaeophora elaphi</name>
    <dbReference type="NCBI Taxonomy" id="1147741"/>
    <lineage>
        <taxon>Eukaryota</taxon>
        <taxon>Metazoa</taxon>
        <taxon>Ecdysozoa</taxon>
        <taxon>Nematoda</taxon>
        <taxon>Chromadorea</taxon>
        <taxon>Rhabditida</taxon>
        <taxon>Spirurina</taxon>
        <taxon>Spiruromorpha</taxon>
        <taxon>Filarioidea</taxon>
        <taxon>Onchocercidae</taxon>
        <taxon>Elaeophora</taxon>
    </lineage>
</organism>
<dbReference type="STRING" id="1147741.A0A0R3S2T9"/>
<keyword evidence="4" id="KW-1185">Reference proteome</keyword>
<dbReference type="SMART" id="SM00254">
    <property type="entry name" value="ShKT"/>
    <property type="match status" value="2"/>
</dbReference>
<evidence type="ECO:0000256" key="1">
    <source>
        <dbReference type="PROSITE-ProRule" id="PRU01005"/>
    </source>
</evidence>
<evidence type="ECO:0000256" key="2">
    <source>
        <dbReference type="SAM" id="SignalP"/>
    </source>
</evidence>
<dbReference type="AlphaFoldDB" id="A0A0R3S2T9"/>
<feature type="signal peptide" evidence="2">
    <location>
        <begin position="1"/>
        <end position="17"/>
    </location>
</feature>
<dbReference type="Pfam" id="PF01549">
    <property type="entry name" value="ShK"/>
    <property type="match status" value="2"/>
</dbReference>
<dbReference type="PROSITE" id="PS51670">
    <property type="entry name" value="SHKT"/>
    <property type="match status" value="1"/>
</dbReference>
<keyword evidence="2" id="KW-0732">Signal</keyword>
<accession>A0A0R3S2T9</accession>